<evidence type="ECO:0000256" key="1">
    <source>
        <dbReference type="SAM" id="MobiDB-lite"/>
    </source>
</evidence>
<dbReference type="EMBL" id="NBSK02000009">
    <property type="protein sequence ID" value="KAJ0184595.1"/>
    <property type="molecule type" value="Genomic_DNA"/>
</dbReference>
<accession>A0A9R1UCG9</accession>
<feature type="region of interest" description="Disordered" evidence="1">
    <location>
        <begin position="242"/>
        <end position="275"/>
    </location>
</feature>
<name>A0A9R1UCG9_LACSA</name>
<keyword evidence="3" id="KW-1185">Reference proteome</keyword>
<gene>
    <name evidence="2" type="ORF">LSAT_V11C900465050</name>
</gene>
<organism evidence="2 3">
    <name type="scientific">Lactuca sativa</name>
    <name type="common">Garden lettuce</name>
    <dbReference type="NCBI Taxonomy" id="4236"/>
    <lineage>
        <taxon>Eukaryota</taxon>
        <taxon>Viridiplantae</taxon>
        <taxon>Streptophyta</taxon>
        <taxon>Embryophyta</taxon>
        <taxon>Tracheophyta</taxon>
        <taxon>Spermatophyta</taxon>
        <taxon>Magnoliopsida</taxon>
        <taxon>eudicotyledons</taxon>
        <taxon>Gunneridae</taxon>
        <taxon>Pentapetalae</taxon>
        <taxon>asterids</taxon>
        <taxon>campanulids</taxon>
        <taxon>Asterales</taxon>
        <taxon>Asteraceae</taxon>
        <taxon>Cichorioideae</taxon>
        <taxon>Cichorieae</taxon>
        <taxon>Lactucinae</taxon>
        <taxon>Lactuca</taxon>
    </lineage>
</organism>
<feature type="region of interest" description="Disordered" evidence="1">
    <location>
        <begin position="113"/>
        <end position="151"/>
    </location>
</feature>
<feature type="compositionally biased region" description="Basic and acidic residues" evidence="1">
    <location>
        <begin position="261"/>
        <end position="275"/>
    </location>
</feature>
<reference evidence="2 3" key="1">
    <citation type="journal article" date="2017" name="Nat. Commun.">
        <title>Genome assembly with in vitro proximity ligation data and whole-genome triplication in lettuce.</title>
        <authorList>
            <person name="Reyes-Chin-Wo S."/>
            <person name="Wang Z."/>
            <person name="Yang X."/>
            <person name="Kozik A."/>
            <person name="Arikit S."/>
            <person name="Song C."/>
            <person name="Xia L."/>
            <person name="Froenicke L."/>
            <person name="Lavelle D.O."/>
            <person name="Truco M.J."/>
            <person name="Xia R."/>
            <person name="Zhu S."/>
            <person name="Xu C."/>
            <person name="Xu H."/>
            <person name="Xu X."/>
            <person name="Cox K."/>
            <person name="Korf I."/>
            <person name="Meyers B.C."/>
            <person name="Michelmore R.W."/>
        </authorList>
    </citation>
    <scope>NUCLEOTIDE SEQUENCE [LARGE SCALE GENOMIC DNA]</scope>
    <source>
        <strain evidence="3">cv. Salinas</strain>
        <tissue evidence="2">Seedlings</tissue>
    </source>
</reference>
<evidence type="ECO:0000313" key="3">
    <source>
        <dbReference type="Proteomes" id="UP000235145"/>
    </source>
</evidence>
<proteinExistence type="predicted"/>
<sequence length="538" mass="60579">MPGIYDRFNKGLSISIRAVDVGETMIANEQQQSLWIQQQAKDQEELKTIRTELLEMVKIMEMHRQNQIKRKEETEAKIAEMKKYYYSEEGMEAEKAKWRQIYYSTLKEKEKVVNKEEEESLEVTKLESDDEEESWEVTELESEPVMEPQLPPSLLSAPQLSPPPSPPLFTPALGFEKGNEATILFIESPNQSVRKLEMPLYDDHIPPLPPPPYPPLPPMSPPPMRLEITGGNMKRCFTMGEELRTKDKKNSGGRSPQPSTGEKKWIPTEEMERKKEIHHGISYTSPDAQPWSSPSTRPLGCENRREGVIWNIVSSNQFVKKPKTPLIDGHRPPLSPLPYPPPPSLLYSPPLPPPPTPPPPLPGYNEKKGGTSSEYQPSLVKITAPLNEVTEKVTLGQCRHGLNKAFWTNIGKLGPSEMDQTLDTSHSMGNFPNSIPILIESSVTLTRKVKQRLNPRYFHITLMKITRQLALIPQSRTSVSLLPIDPQSTTSYSTTTLSASTSAAMAYPNFTFKTLGFNIGSLSSKTSFKLTKNLGEHN</sequence>
<feature type="compositionally biased region" description="Acidic residues" evidence="1">
    <location>
        <begin position="128"/>
        <end position="144"/>
    </location>
</feature>
<feature type="compositionally biased region" description="Pro residues" evidence="1">
    <location>
        <begin position="333"/>
        <end position="362"/>
    </location>
</feature>
<feature type="region of interest" description="Disordered" evidence="1">
    <location>
        <begin position="321"/>
        <end position="375"/>
    </location>
</feature>
<protein>
    <submittedName>
        <fullName evidence="2">Uncharacterized protein</fullName>
    </submittedName>
</protein>
<dbReference type="Proteomes" id="UP000235145">
    <property type="component" value="Unassembled WGS sequence"/>
</dbReference>
<evidence type="ECO:0000313" key="2">
    <source>
        <dbReference type="EMBL" id="KAJ0184595.1"/>
    </source>
</evidence>
<dbReference type="AlphaFoldDB" id="A0A9R1UCG9"/>
<comment type="caution">
    <text evidence="2">The sequence shown here is derived from an EMBL/GenBank/DDBJ whole genome shotgun (WGS) entry which is preliminary data.</text>
</comment>